<evidence type="ECO:0000256" key="1">
    <source>
        <dbReference type="ARBA" id="ARBA00022603"/>
    </source>
</evidence>
<sequence length="279" mass="28773">MLSSPPQHGTGPSTDDPAAAEAVFLDSTLRLLHPLAAGPGGVVADIGPGAGSATLALAAAVGPTGRVYAVDHAPAMLDTVAAAAESAGVADRVVLVEHDLDDGPPPLPERVDGVWSSACVHHTRDWAAAVAGLAGLLRPGGVLCLVEGGLPTRCLPVDVGMGLEVRLDEAHARWFADWAAGRRQTRQRGWAELLTAAGLVGVRTRSALVESPAPLPADVRAVVLAELTARVRRAHPFLSADDAATWARLLDPAAPSWLGLRDDVALLSARTSYWGSSAH</sequence>
<dbReference type="SUPFAM" id="SSF53335">
    <property type="entry name" value="S-adenosyl-L-methionine-dependent methyltransferases"/>
    <property type="match status" value="1"/>
</dbReference>
<dbReference type="PANTHER" id="PTHR43861">
    <property type="entry name" value="TRANS-ACONITATE 2-METHYLTRANSFERASE-RELATED"/>
    <property type="match status" value="1"/>
</dbReference>
<keyword evidence="2 4" id="KW-0808">Transferase</keyword>
<dbReference type="PANTHER" id="PTHR43861:SF1">
    <property type="entry name" value="TRANS-ACONITATE 2-METHYLTRANSFERASE"/>
    <property type="match status" value="1"/>
</dbReference>
<keyword evidence="1 4" id="KW-0489">Methyltransferase</keyword>
<protein>
    <submittedName>
        <fullName evidence="4">Class I SAM-dependent methyltransferase</fullName>
        <ecNumber evidence="4">2.1.1.-</ecNumber>
    </submittedName>
</protein>
<proteinExistence type="predicted"/>
<evidence type="ECO:0000256" key="2">
    <source>
        <dbReference type="ARBA" id="ARBA00022679"/>
    </source>
</evidence>
<organism evidence="4 5">
    <name type="scientific">Actinokineospora guangxiensis</name>
    <dbReference type="NCBI Taxonomy" id="1490288"/>
    <lineage>
        <taxon>Bacteria</taxon>
        <taxon>Bacillati</taxon>
        <taxon>Actinomycetota</taxon>
        <taxon>Actinomycetes</taxon>
        <taxon>Pseudonocardiales</taxon>
        <taxon>Pseudonocardiaceae</taxon>
        <taxon>Actinokineospora</taxon>
    </lineage>
</organism>
<dbReference type="EC" id="2.1.1.-" evidence="4"/>
<feature type="domain" description="Methyltransferase" evidence="3">
    <location>
        <begin position="43"/>
        <end position="141"/>
    </location>
</feature>
<comment type="caution">
    <text evidence="4">The sequence shown here is derived from an EMBL/GenBank/DDBJ whole genome shotgun (WGS) entry which is preliminary data.</text>
</comment>
<dbReference type="EMBL" id="JBHSKF010000011">
    <property type="protein sequence ID" value="MFC5289510.1"/>
    <property type="molecule type" value="Genomic_DNA"/>
</dbReference>
<evidence type="ECO:0000259" key="3">
    <source>
        <dbReference type="Pfam" id="PF13649"/>
    </source>
</evidence>
<dbReference type="GO" id="GO:0008168">
    <property type="term" value="F:methyltransferase activity"/>
    <property type="evidence" value="ECO:0007669"/>
    <property type="project" value="UniProtKB-KW"/>
</dbReference>
<dbReference type="Pfam" id="PF13649">
    <property type="entry name" value="Methyltransf_25"/>
    <property type="match status" value="1"/>
</dbReference>
<dbReference type="GO" id="GO:0032259">
    <property type="term" value="P:methylation"/>
    <property type="evidence" value="ECO:0007669"/>
    <property type="project" value="UniProtKB-KW"/>
</dbReference>
<reference evidence="5" key="1">
    <citation type="journal article" date="2019" name="Int. J. Syst. Evol. Microbiol.">
        <title>The Global Catalogue of Microorganisms (GCM) 10K type strain sequencing project: providing services to taxonomists for standard genome sequencing and annotation.</title>
        <authorList>
            <consortium name="The Broad Institute Genomics Platform"/>
            <consortium name="The Broad Institute Genome Sequencing Center for Infectious Disease"/>
            <person name="Wu L."/>
            <person name="Ma J."/>
        </authorList>
    </citation>
    <scope>NUCLEOTIDE SEQUENCE [LARGE SCALE GENOMIC DNA]</scope>
    <source>
        <strain evidence="5">CCUG 59778</strain>
    </source>
</reference>
<dbReference type="CDD" id="cd02440">
    <property type="entry name" value="AdoMet_MTases"/>
    <property type="match status" value="1"/>
</dbReference>
<dbReference type="InterPro" id="IPR041698">
    <property type="entry name" value="Methyltransf_25"/>
</dbReference>
<name>A0ABW0ETB3_9PSEU</name>
<accession>A0ABW0ETB3</accession>
<dbReference type="Gene3D" id="3.40.50.150">
    <property type="entry name" value="Vaccinia Virus protein VP39"/>
    <property type="match status" value="1"/>
</dbReference>
<dbReference type="Proteomes" id="UP001596157">
    <property type="component" value="Unassembled WGS sequence"/>
</dbReference>
<evidence type="ECO:0000313" key="4">
    <source>
        <dbReference type="EMBL" id="MFC5289510.1"/>
    </source>
</evidence>
<keyword evidence="5" id="KW-1185">Reference proteome</keyword>
<dbReference type="InterPro" id="IPR029063">
    <property type="entry name" value="SAM-dependent_MTases_sf"/>
</dbReference>
<evidence type="ECO:0000313" key="5">
    <source>
        <dbReference type="Proteomes" id="UP001596157"/>
    </source>
</evidence>
<gene>
    <name evidence="4" type="ORF">ACFPM7_20855</name>
</gene>
<dbReference type="RefSeq" id="WP_378249356.1">
    <property type="nucleotide sequence ID" value="NZ_JBHSKF010000011.1"/>
</dbReference>